<dbReference type="Proteomes" id="UP000600030">
    <property type="component" value="Unassembled WGS sequence"/>
</dbReference>
<comment type="caution">
    <text evidence="2">The sequence shown here is derived from an EMBL/GenBank/DDBJ whole genome shotgun (WGS) entry which is preliminary data.</text>
</comment>
<gene>
    <name evidence="2" type="ORF">FPS11_28080</name>
    <name evidence="3" type="ORF">GTP92_24725</name>
</gene>
<dbReference type="Proteomes" id="UP000543252">
    <property type="component" value="Unassembled WGS sequence"/>
</dbReference>
<sequence length="173" mass="20015">MKEDDITLFSRQPEQQKTEHDTNRRLRSGFYWRFYFAFTAPRDVRSPDFFSRMFILAGDPDRQRELSELLFGELEETGFSSRTWFEHVIDKLTMEMLSQATPAQCLGLLRFIFINGTKISRYYRQRDGIMGLESAGLTELADRLFQLTLNATHRGGSTVLAMPSKIGKRSTGP</sequence>
<protein>
    <submittedName>
        <fullName evidence="2">Uncharacterized protein</fullName>
    </submittedName>
</protein>
<evidence type="ECO:0000313" key="4">
    <source>
        <dbReference type="Proteomes" id="UP000543252"/>
    </source>
</evidence>
<dbReference type="AlphaFoldDB" id="A0A2X6CQX2"/>
<evidence type="ECO:0000313" key="3">
    <source>
        <dbReference type="EMBL" id="EGO6681468.1"/>
    </source>
</evidence>
<evidence type="ECO:0000256" key="1">
    <source>
        <dbReference type="SAM" id="MobiDB-lite"/>
    </source>
</evidence>
<dbReference type="RefSeq" id="WP_032191822.1">
    <property type="nucleotide sequence ID" value="NZ_BKBZ01000289.1"/>
</dbReference>
<accession>A0A2X6CQX2</accession>
<organism evidence="2 4">
    <name type="scientific">Escherichia coli</name>
    <dbReference type="NCBI Taxonomy" id="562"/>
    <lineage>
        <taxon>Bacteria</taxon>
        <taxon>Pseudomonadati</taxon>
        <taxon>Pseudomonadota</taxon>
        <taxon>Gammaproteobacteria</taxon>
        <taxon>Enterobacterales</taxon>
        <taxon>Enterobacteriaceae</taxon>
        <taxon>Escherichia</taxon>
    </lineage>
</organism>
<feature type="region of interest" description="Disordered" evidence="1">
    <location>
        <begin position="1"/>
        <end position="21"/>
    </location>
</feature>
<name>A0A2X6CQX2_ECOLX</name>
<evidence type="ECO:0000313" key="2">
    <source>
        <dbReference type="EMBL" id="EFB3618686.1"/>
    </source>
</evidence>
<reference evidence="2 4" key="1">
    <citation type="submission" date="2019-07" db="EMBL/GenBank/DDBJ databases">
        <authorList>
            <consortium name="GenomeTrakr network: Whole genome sequencing for foodborne pathogen traceback"/>
        </authorList>
    </citation>
    <scope>NUCLEOTIDE SEQUENCE [LARGE SCALE GENOMIC DNA]</scope>
    <source>
        <strain evidence="2 4">PSU-1859</strain>
        <strain evidence="3">PSU-2311</strain>
    </source>
</reference>
<dbReference type="EMBL" id="AASFMQ010000086">
    <property type="protein sequence ID" value="EFB3618686.1"/>
    <property type="molecule type" value="Genomic_DNA"/>
</dbReference>
<proteinExistence type="predicted"/>
<dbReference type="EMBL" id="AAXDPX010000052">
    <property type="protein sequence ID" value="EGO6681468.1"/>
    <property type="molecule type" value="Genomic_DNA"/>
</dbReference>